<dbReference type="Proteomes" id="UP000050320">
    <property type="component" value="Unassembled WGS sequence"/>
</dbReference>
<keyword evidence="4" id="KW-1185">Reference proteome</keyword>
<dbReference type="PANTHER" id="PTHR40082">
    <property type="entry name" value="BLR5956 PROTEIN"/>
    <property type="match status" value="1"/>
</dbReference>
<proteinExistence type="predicted"/>
<evidence type="ECO:0000313" key="2">
    <source>
        <dbReference type="EMBL" id="KPV47484.1"/>
    </source>
</evidence>
<dbReference type="SUPFAM" id="SSF69618">
    <property type="entry name" value="HemD-like"/>
    <property type="match status" value="1"/>
</dbReference>
<dbReference type="InterPro" id="IPR039793">
    <property type="entry name" value="UROS/Hem4"/>
</dbReference>
<dbReference type="InterPro" id="IPR003754">
    <property type="entry name" value="4pyrrol_synth_uPrphyn_synth"/>
</dbReference>
<dbReference type="Proteomes" id="UP000050515">
    <property type="component" value="Unassembled WGS sequence"/>
</dbReference>
<dbReference type="GeneID" id="84222260"/>
<evidence type="ECO:0000259" key="1">
    <source>
        <dbReference type="Pfam" id="PF02602"/>
    </source>
</evidence>
<dbReference type="RefSeq" id="WP_048101729.1">
    <property type="nucleotide sequence ID" value="NZ_LJCQ01000056.1"/>
</dbReference>
<dbReference type="InterPro" id="IPR036108">
    <property type="entry name" value="4pyrrol_syn_uPrphyn_synt_sf"/>
</dbReference>
<reference evidence="3 4" key="2">
    <citation type="submission" date="2015-09" db="EMBL/GenBank/DDBJ databases">
        <title>Heavy metals and arsenic resistance mechanisms in polyextremophilic archaea of the family Ferroplasmaceae.</title>
        <authorList>
            <person name="Bulaev A.G."/>
            <person name="Kanygina A.V."/>
        </authorList>
    </citation>
    <scope>NUCLEOTIDE SEQUENCE [LARGE SCALE GENOMIC DNA]</scope>
    <source>
        <strain evidence="3 4">VT</strain>
    </source>
</reference>
<dbReference type="EMBL" id="LKBG01000235">
    <property type="protein sequence ID" value="KQB34520.1"/>
    <property type="molecule type" value="Genomic_DNA"/>
</dbReference>
<sequence>MVTRKFIITTRPENKVVNYNTKNIDVINIPLTEMHPILPDYSTAERIKKMPPDVVVLTSSFGADVFFKYYMIYFKIDPVFIAIGNSTAAEIRNKGFNPIIPEERDSYGIINLLKNYRDKYIGLFRSTASNKIIYNFLRENHYNFSEFFIYSLRIIENNIASYCGMENCDGIVLTSSLEAEIFLKVCPNPKIKIYPIGKVTDDTLKKHGIKTCTTGIESDIKEIINYIDSKKLE</sequence>
<gene>
    <name evidence="3" type="ORF">AOG54_04615</name>
    <name evidence="2" type="ORF">SE19_00900</name>
</gene>
<dbReference type="CDD" id="cd06578">
    <property type="entry name" value="HemD"/>
    <property type="match status" value="1"/>
</dbReference>
<organism evidence="3 4">
    <name type="scientific">Acidiplasma aeolicum</name>
    <dbReference type="NCBI Taxonomy" id="507754"/>
    <lineage>
        <taxon>Archaea</taxon>
        <taxon>Methanobacteriati</taxon>
        <taxon>Thermoplasmatota</taxon>
        <taxon>Thermoplasmata</taxon>
        <taxon>Thermoplasmatales</taxon>
        <taxon>Ferroplasmaceae</taxon>
        <taxon>Acidiplasma</taxon>
    </lineage>
</organism>
<dbReference type="GO" id="GO:0004852">
    <property type="term" value="F:uroporphyrinogen-III synthase activity"/>
    <property type="evidence" value="ECO:0007669"/>
    <property type="project" value="InterPro"/>
</dbReference>
<dbReference type="PATRIC" id="fig|507754.4.peg.1620"/>
<dbReference type="OrthoDB" id="57038at2157"/>
<dbReference type="AlphaFoldDB" id="A0A0Q0VSQ4"/>
<feature type="domain" description="Tetrapyrrole biosynthesis uroporphyrinogen III synthase" evidence="1">
    <location>
        <begin position="24"/>
        <end position="212"/>
    </location>
</feature>
<comment type="caution">
    <text evidence="3">The sequence shown here is derived from an EMBL/GenBank/DDBJ whole genome shotgun (WGS) entry which is preliminary data.</text>
</comment>
<name>A0A0Q0VSQ4_9ARCH</name>
<evidence type="ECO:0000313" key="4">
    <source>
        <dbReference type="Proteomes" id="UP000050320"/>
    </source>
</evidence>
<accession>A0A0Q0VSQ4</accession>
<dbReference type="PANTHER" id="PTHR40082:SF1">
    <property type="entry name" value="BLR5956 PROTEIN"/>
    <property type="match status" value="1"/>
</dbReference>
<evidence type="ECO:0000313" key="3">
    <source>
        <dbReference type="EMBL" id="KQB34520.1"/>
    </source>
</evidence>
<dbReference type="GO" id="GO:0006780">
    <property type="term" value="P:uroporphyrinogen III biosynthetic process"/>
    <property type="evidence" value="ECO:0007669"/>
    <property type="project" value="InterPro"/>
</dbReference>
<reference evidence="2 5" key="1">
    <citation type="submission" date="2015-09" db="EMBL/GenBank/DDBJ databases">
        <title>Draft genome sequence of Acidiplasma aeolicum DSM 18409.</title>
        <authorList>
            <person name="Hemp J."/>
        </authorList>
    </citation>
    <scope>NUCLEOTIDE SEQUENCE [LARGE SCALE GENOMIC DNA]</scope>
    <source>
        <strain evidence="2 5">V</strain>
    </source>
</reference>
<protein>
    <recommendedName>
        <fullName evidence="1">Tetrapyrrole biosynthesis uroporphyrinogen III synthase domain-containing protein</fullName>
    </recommendedName>
</protein>
<evidence type="ECO:0000313" key="5">
    <source>
        <dbReference type="Proteomes" id="UP000050515"/>
    </source>
</evidence>
<dbReference type="EMBL" id="LJCQ01000056">
    <property type="protein sequence ID" value="KPV47484.1"/>
    <property type="molecule type" value="Genomic_DNA"/>
</dbReference>
<dbReference type="Gene3D" id="3.40.50.10090">
    <property type="match status" value="2"/>
</dbReference>
<dbReference type="Pfam" id="PF02602">
    <property type="entry name" value="HEM4"/>
    <property type="match status" value="1"/>
</dbReference>